<dbReference type="EMBL" id="GBRH01283275">
    <property type="protein sequence ID" value="JAD14620.1"/>
    <property type="molecule type" value="Transcribed_RNA"/>
</dbReference>
<accession>A0A0A8XQ26</accession>
<evidence type="ECO:0000256" key="1">
    <source>
        <dbReference type="SAM" id="MobiDB-lite"/>
    </source>
</evidence>
<reference evidence="2" key="1">
    <citation type="submission" date="2014-09" db="EMBL/GenBank/DDBJ databases">
        <authorList>
            <person name="Magalhaes I.L.F."/>
            <person name="Oliveira U."/>
            <person name="Santos F.R."/>
            <person name="Vidigal T.H.D.A."/>
            <person name="Brescovit A.D."/>
            <person name="Santos A.J."/>
        </authorList>
    </citation>
    <scope>NUCLEOTIDE SEQUENCE</scope>
    <source>
        <tissue evidence="2">Shoot tissue taken approximately 20 cm above the soil surface</tissue>
    </source>
</reference>
<sequence>MMASRSGSGPLGAVAQICWLGQPAHASAFPAVSDCVPGQCSLAFSGTPPPSPPLSMDSGGFPPPRS</sequence>
<dbReference type="AlphaFoldDB" id="A0A0A8XQ26"/>
<name>A0A0A8XQ26_ARUDO</name>
<organism evidence="2">
    <name type="scientific">Arundo donax</name>
    <name type="common">Giant reed</name>
    <name type="synonym">Donax arundinaceus</name>
    <dbReference type="NCBI Taxonomy" id="35708"/>
    <lineage>
        <taxon>Eukaryota</taxon>
        <taxon>Viridiplantae</taxon>
        <taxon>Streptophyta</taxon>
        <taxon>Embryophyta</taxon>
        <taxon>Tracheophyta</taxon>
        <taxon>Spermatophyta</taxon>
        <taxon>Magnoliopsida</taxon>
        <taxon>Liliopsida</taxon>
        <taxon>Poales</taxon>
        <taxon>Poaceae</taxon>
        <taxon>PACMAD clade</taxon>
        <taxon>Arundinoideae</taxon>
        <taxon>Arundineae</taxon>
        <taxon>Arundo</taxon>
    </lineage>
</organism>
<evidence type="ECO:0000313" key="2">
    <source>
        <dbReference type="EMBL" id="JAD14620.1"/>
    </source>
</evidence>
<reference evidence="2" key="2">
    <citation type="journal article" date="2015" name="Data Brief">
        <title>Shoot transcriptome of the giant reed, Arundo donax.</title>
        <authorList>
            <person name="Barrero R.A."/>
            <person name="Guerrero F.D."/>
            <person name="Moolhuijzen P."/>
            <person name="Goolsby J.A."/>
            <person name="Tidwell J."/>
            <person name="Bellgard S.E."/>
            <person name="Bellgard M.I."/>
        </authorList>
    </citation>
    <scope>NUCLEOTIDE SEQUENCE</scope>
    <source>
        <tissue evidence="2">Shoot tissue taken approximately 20 cm above the soil surface</tissue>
    </source>
</reference>
<protein>
    <submittedName>
        <fullName evidence="2">Uncharacterized protein</fullName>
    </submittedName>
</protein>
<proteinExistence type="predicted"/>
<feature type="region of interest" description="Disordered" evidence="1">
    <location>
        <begin position="46"/>
        <end position="66"/>
    </location>
</feature>